<comment type="caution">
    <text evidence="9">The sequence shown here is derived from an EMBL/GenBank/DDBJ whole genome shotgun (WGS) entry which is preliminary data.</text>
</comment>
<proteinExistence type="inferred from homology"/>
<dbReference type="GO" id="GO:0005789">
    <property type="term" value="C:endoplasmic reticulum membrane"/>
    <property type="evidence" value="ECO:0007669"/>
    <property type="project" value="UniProtKB-SubCell"/>
</dbReference>
<keyword evidence="3 8" id="KW-0812">Transmembrane</keyword>
<comment type="subcellular location">
    <subcellularLocation>
        <location evidence="1">Endoplasmic reticulum membrane</location>
        <topology evidence="1">Multi-pass membrane protein</topology>
    </subcellularLocation>
</comment>
<evidence type="ECO:0000256" key="7">
    <source>
        <dbReference type="SAM" id="MobiDB-lite"/>
    </source>
</evidence>
<feature type="region of interest" description="Disordered" evidence="7">
    <location>
        <begin position="151"/>
        <end position="176"/>
    </location>
</feature>
<dbReference type="PANTHER" id="PTHR13505">
    <property type="entry name" value="TRANSMEMBRANE PROTEIN 208"/>
    <property type="match status" value="1"/>
</dbReference>
<feature type="compositionally biased region" description="Basic and acidic residues" evidence="7">
    <location>
        <begin position="161"/>
        <end position="176"/>
    </location>
</feature>
<evidence type="ECO:0000256" key="6">
    <source>
        <dbReference type="ARBA" id="ARBA00023136"/>
    </source>
</evidence>
<dbReference type="Pfam" id="PF05620">
    <property type="entry name" value="TMEM208_SND2"/>
    <property type="match status" value="1"/>
</dbReference>
<protein>
    <recommendedName>
        <fullName evidence="11">DUF788 domain protein</fullName>
    </recommendedName>
</protein>
<dbReference type="GO" id="GO:0005773">
    <property type="term" value="C:vacuole"/>
    <property type="evidence" value="ECO:0007669"/>
    <property type="project" value="GOC"/>
</dbReference>
<dbReference type="InterPro" id="IPR008506">
    <property type="entry name" value="SND2/TMEM208"/>
</dbReference>
<evidence type="ECO:0000256" key="4">
    <source>
        <dbReference type="ARBA" id="ARBA00022824"/>
    </source>
</evidence>
<feature type="transmembrane region" description="Helical" evidence="8">
    <location>
        <begin position="20"/>
        <end position="40"/>
    </location>
</feature>
<evidence type="ECO:0000256" key="3">
    <source>
        <dbReference type="ARBA" id="ARBA00022692"/>
    </source>
</evidence>
<evidence type="ECO:0000256" key="5">
    <source>
        <dbReference type="ARBA" id="ARBA00022989"/>
    </source>
</evidence>
<dbReference type="PANTHER" id="PTHR13505:SF7">
    <property type="entry name" value="TRANSMEMBRANE PROTEIN 208"/>
    <property type="match status" value="1"/>
</dbReference>
<dbReference type="GO" id="GO:0006624">
    <property type="term" value="P:vacuolar protein processing"/>
    <property type="evidence" value="ECO:0007669"/>
    <property type="project" value="TreeGrafter"/>
</dbReference>
<feature type="transmembrane region" description="Helical" evidence="8">
    <location>
        <begin position="46"/>
        <end position="65"/>
    </location>
</feature>
<evidence type="ECO:0000256" key="8">
    <source>
        <dbReference type="SAM" id="Phobius"/>
    </source>
</evidence>
<name>A0AAN8NIK3_9PEZI</name>
<evidence type="ECO:0000313" key="10">
    <source>
        <dbReference type="Proteomes" id="UP001307849"/>
    </source>
</evidence>
<keyword evidence="10" id="KW-1185">Reference proteome</keyword>
<dbReference type="Proteomes" id="UP001307849">
    <property type="component" value="Unassembled WGS sequence"/>
</dbReference>
<gene>
    <name evidence="9" type="ORF">TWF506_005030</name>
</gene>
<keyword evidence="4" id="KW-0256">Endoplasmic reticulum</keyword>
<feature type="transmembrane region" description="Helical" evidence="8">
    <location>
        <begin position="86"/>
        <end position="106"/>
    </location>
</feature>
<keyword evidence="5 8" id="KW-1133">Transmembrane helix</keyword>
<keyword evidence="6 8" id="KW-0472">Membrane</keyword>
<organism evidence="9 10">
    <name type="scientific">Arthrobotrys conoides</name>
    <dbReference type="NCBI Taxonomy" id="74498"/>
    <lineage>
        <taxon>Eukaryota</taxon>
        <taxon>Fungi</taxon>
        <taxon>Dikarya</taxon>
        <taxon>Ascomycota</taxon>
        <taxon>Pezizomycotina</taxon>
        <taxon>Orbiliomycetes</taxon>
        <taxon>Orbiliales</taxon>
        <taxon>Orbiliaceae</taxon>
        <taxon>Arthrobotrys</taxon>
    </lineage>
</organism>
<evidence type="ECO:0000256" key="1">
    <source>
        <dbReference type="ARBA" id="ARBA00004477"/>
    </source>
</evidence>
<evidence type="ECO:0000313" key="9">
    <source>
        <dbReference type="EMBL" id="KAK6517854.1"/>
    </source>
</evidence>
<evidence type="ECO:0000256" key="2">
    <source>
        <dbReference type="ARBA" id="ARBA00009950"/>
    </source>
</evidence>
<feature type="transmembrane region" description="Helical" evidence="8">
    <location>
        <begin position="112"/>
        <end position="130"/>
    </location>
</feature>
<dbReference type="EMBL" id="JAVHJM010000002">
    <property type="protein sequence ID" value="KAK6517854.1"/>
    <property type="molecule type" value="Genomic_DNA"/>
</dbReference>
<comment type="similarity">
    <text evidence="2">Belongs to the TMEM208 family.</text>
</comment>
<reference evidence="9 10" key="1">
    <citation type="submission" date="2019-10" db="EMBL/GenBank/DDBJ databases">
        <authorList>
            <person name="Palmer J.M."/>
        </authorList>
    </citation>
    <scope>NUCLEOTIDE SEQUENCE [LARGE SCALE GENOMIC DNA]</scope>
    <source>
        <strain evidence="9 10">TWF506</strain>
    </source>
</reference>
<sequence length="176" mass="19428">MAQKAAKATARRNESSLTNLHLISLAFNIFFILYRFIYHYSSVTKVAIYSYVIFNAPALGIQLYLESIGRPKDTRKSSDDLNASGMMEMLWDVIYVTWACLVLVAFFGESLWWLWAVIPVYGAYAAYTAATGMRETLGGLGGAANDMAAPGAGAGGSKRQAKMEKRTAEGKNVRYR</sequence>
<dbReference type="AlphaFoldDB" id="A0AAN8NIK3"/>
<evidence type="ECO:0008006" key="11">
    <source>
        <dbReference type="Google" id="ProtNLM"/>
    </source>
</evidence>
<accession>A0AAN8NIK3</accession>